<dbReference type="CDD" id="cd11386">
    <property type="entry name" value="MCP_signal"/>
    <property type="match status" value="1"/>
</dbReference>
<keyword evidence="2" id="KW-1003">Cell membrane</keyword>
<dbReference type="SMART" id="SM00283">
    <property type="entry name" value="MA"/>
    <property type="match status" value="1"/>
</dbReference>
<comment type="caution">
    <text evidence="13">The sequence shown here is derived from an EMBL/GenBank/DDBJ whole genome shotgun (WGS) entry which is preliminary data.</text>
</comment>
<evidence type="ECO:0000259" key="12">
    <source>
        <dbReference type="PROSITE" id="PS50885"/>
    </source>
</evidence>
<reference evidence="14" key="1">
    <citation type="journal article" date="2019" name="Int. J. Syst. Evol. Microbiol.">
        <title>The Global Catalogue of Microorganisms (GCM) 10K type strain sequencing project: providing services to taxonomists for standard genome sequencing and annotation.</title>
        <authorList>
            <consortium name="The Broad Institute Genomics Platform"/>
            <consortium name="The Broad Institute Genome Sequencing Center for Infectious Disease"/>
            <person name="Wu L."/>
            <person name="Ma J."/>
        </authorList>
    </citation>
    <scope>NUCLEOTIDE SEQUENCE [LARGE SCALE GENOMIC DNA]</scope>
    <source>
        <strain evidence="14">CG52</strain>
    </source>
</reference>
<evidence type="ECO:0000256" key="5">
    <source>
        <dbReference type="ARBA" id="ARBA00022989"/>
    </source>
</evidence>
<dbReference type="Proteomes" id="UP001597322">
    <property type="component" value="Unassembled WGS sequence"/>
</dbReference>
<dbReference type="SUPFAM" id="SSF158472">
    <property type="entry name" value="HAMP domain-like"/>
    <property type="match status" value="1"/>
</dbReference>
<evidence type="ECO:0000256" key="4">
    <source>
        <dbReference type="ARBA" id="ARBA00022692"/>
    </source>
</evidence>
<comment type="subcellular location">
    <subcellularLocation>
        <location evidence="1">Cell membrane</location>
        <topology evidence="1">Multi-pass membrane protein</topology>
    </subcellularLocation>
</comment>
<evidence type="ECO:0000256" key="10">
    <source>
        <dbReference type="SAM" id="Phobius"/>
    </source>
</evidence>
<sequence length="731" mass="78331">MVIDFLFRSLRGRFTLLTVAGFALGLSAVAMVGAAFMESAMREEAKKSAHSLLLQYANDIRSEISRTTALVQTIAESAAAVAATAKPDRDVLGDMVLRSLQAERDLLGLSLVFEPQELDALDEQYVQHPNAEANSGRFATYYYRKGGPISIEKLDMADPVAQVWYNTPLAAGSAVITPAYTDLIEDVETMITTIAAPVKRGGKVIGISGADFNLSDISRRVGALKPFRTGHVSLIDGSGLWLANADRSLLAKSAEDANYKLLAPRASVTDVSDYTDDVGIYHAAVKVAFPGLKQEWTLLLSAPADEMVISAHQARDKMLMFGGIIAIIAMILCIVAASRFFGPISIMTRVMNRLSAGDYQVKIPFVQRKDEIGAMAASIAVFQSAAIRNQQLEAEAENARALMEDERQRTQAQAEADAAEKLRIATSGLAGGLKRLASGDLTFSLAEPFAPEFESLRHDFNHSLQQLSETLISITDGVRSIDEGASSINEGAGDLSKRTEQQASALEQTAAAIEEITINVKNASELTEEARRVADQANRNASQSSVIVVRAEEAMRAIEESSSKISSIIGVIDEIAFQTNLLALNAGVEAARAGEAGKGFAVVAQEVRELAQRSAAAAKEIKALILTSNGQIGDGVELVRQAGAALSEISGYISHMNDHMESITSSAREQFVGLAEVNSAISELDQTTQRNAAMVEETTASVSSLAGEANRLQSLVGRFQLPYQRQISRAA</sequence>
<dbReference type="PROSITE" id="PS50885">
    <property type="entry name" value="HAMP"/>
    <property type="match status" value="2"/>
</dbReference>
<evidence type="ECO:0000259" key="11">
    <source>
        <dbReference type="PROSITE" id="PS50111"/>
    </source>
</evidence>
<dbReference type="Pfam" id="PF00672">
    <property type="entry name" value="HAMP"/>
    <property type="match status" value="1"/>
</dbReference>
<organism evidence="13 14">
    <name type="scientific">Rhizobium helianthi</name>
    <dbReference type="NCBI Taxonomy" id="1132695"/>
    <lineage>
        <taxon>Bacteria</taxon>
        <taxon>Pseudomonadati</taxon>
        <taxon>Pseudomonadota</taxon>
        <taxon>Alphaproteobacteria</taxon>
        <taxon>Hyphomicrobiales</taxon>
        <taxon>Rhizobiaceae</taxon>
        <taxon>Rhizobium/Agrobacterium group</taxon>
        <taxon>Rhizobium</taxon>
    </lineage>
</organism>
<dbReference type="PANTHER" id="PTHR43531">
    <property type="entry name" value="PROTEIN ICFG"/>
    <property type="match status" value="1"/>
</dbReference>
<dbReference type="RefSeq" id="WP_377395001.1">
    <property type="nucleotide sequence ID" value="NZ_JBHUEQ010000002.1"/>
</dbReference>
<comment type="similarity">
    <text evidence="7">Belongs to the methyl-accepting chemotaxis (MCP) protein family.</text>
</comment>
<protein>
    <submittedName>
        <fullName evidence="13">Methyl-accepting chemotaxis protein</fullName>
    </submittedName>
</protein>
<dbReference type="InterPro" id="IPR051310">
    <property type="entry name" value="MCP_chemotaxis"/>
</dbReference>
<feature type="domain" description="HAMP" evidence="12">
    <location>
        <begin position="338"/>
        <end position="391"/>
    </location>
</feature>
<evidence type="ECO:0000256" key="7">
    <source>
        <dbReference type="ARBA" id="ARBA00029447"/>
    </source>
</evidence>
<dbReference type="PANTHER" id="PTHR43531:SF11">
    <property type="entry name" value="METHYL-ACCEPTING CHEMOTAXIS PROTEIN 3"/>
    <property type="match status" value="1"/>
</dbReference>
<dbReference type="PRINTS" id="PR00260">
    <property type="entry name" value="CHEMTRNSDUCR"/>
</dbReference>
<dbReference type="CDD" id="cd06225">
    <property type="entry name" value="HAMP"/>
    <property type="match status" value="1"/>
</dbReference>
<evidence type="ECO:0000256" key="2">
    <source>
        <dbReference type="ARBA" id="ARBA00022475"/>
    </source>
</evidence>
<evidence type="ECO:0000313" key="14">
    <source>
        <dbReference type="Proteomes" id="UP001597322"/>
    </source>
</evidence>
<proteinExistence type="inferred from homology"/>
<dbReference type="SMART" id="SM00304">
    <property type="entry name" value="HAMP"/>
    <property type="match status" value="2"/>
</dbReference>
<gene>
    <name evidence="13" type="ORF">ACFSE1_00550</name>
</gene>
<evidence type="ECO:0000256" key="8">
    <source>
        <dbReference type="PROSITE-ProRule" id="PRU00284"/>
    </source>
</evidence>
<evidence type="ECO:0000256" key="6">
    <source>
        <dbReference type="ARBA" id="ARBA00023136"/>
    </source>
</evidence>
<dbReference type="InterPro" id="IPR003660">
    <property type="entry name" value="HAMP_dom"/>
</dbReference>
<feature type="domain" description="HAMP" evidence="12">
    <location>
        <begin position="429"/>
        <end position="472"/>
    </location>
</feature>
<keyword evidence="5 10" id="KW-1133">Transmembrane helix</keyword>
<dbReference type="Pfam" id="PF02743">
    <property type="entry name" value="dCache_1"/>
    <property type="match status" value="1"/>
</dbReference>
<evidence type="ECO:0000256" key="1">
    <source>
        <dbReference type="ARBA" id="ARBA00004651"/>
    </source>
</evidence>
<evidence type="ECO:0000256" key="9">
    <source>
        <dbReference type="SAM" id="Coils"/>
    </source>
</evidence>
<dbReference type="Gene3D" id="1.10.287.950">
    <property type="entry name" value="Methyl-accepting chemotaxis protein"/>
    <property type="match status" value="1"/>
</dbReference>
<feature type="coiled-coil region" evidence="9">
    <location>
        <begin position="496"/>
        <end position="540"/>
    </location>
</feature>
<dbReference type="CDD" id="cd12913">
    <property type="entry name" value="PDC1_MCP_like"/>
    <property type="match status" value="1"/>
</dbReference>
<keyword evidence="4 10" id="KW-0812">Transmembrane</keyword>
<feature type="domain" description="Methyl-accepting transducer" evidence="11">
    <location>
        <begin position="477"/>
        <end position="706"/>
    </location>
</feature>
<dbReference type="SUPFAM" id="SSF58104">
    <property type="entry name" value="Methyl-accepting chemotaxis protein (MCP) signaling domain"/>
    <property type="match status" value="1"/>
</dbReference>
<dbReference type="Pfam" id="PF00015">
    <property type="entry name" value="MCPsignal"/>
    <property type="match status" value="1"/>
</dbReference>
<accession>A0ABW4LXP3</accession>
<dbReference type="InterPro" id="IPR004089">
    <property type="entry name" value="MCPsignal_dom"/>
</dbReference>
<dbReference type="InterPro" id="IPR004090">
    <property type="entry name" value="Chemotax_Me-accpt_rcpt"/>
</dbReference>
<dbReference type="Gene3D" id="3.30.450.20">
    <property type="entry name" value="PAS domain"/>
    <property type="match status" value="2"/>
</dbReference>
<evidence type="ECO:0000313" key="13">
    <source>
        <dbReference type="EMBL" id="MFD1743943.1"/>
    </source>
</evidence>
<dbReference type="InterPro" id="IPR033479">
    <property type="entry name" value="dCache_1"/>
</dbReference>
<keyword evidence="14" id="KW-1185">Reference proteome</keyword>
<dbReference type="PROSITE" id="PS50111">
    <property type="entry name" value="CHEMOTAXIS_TRANSDUC_2"/>
    <property type="match status" value="1"/>
</dbReference>
<feature type="transmembrane region" description="Helical" evidence="10">
    <location>
        <begin position="14"/>
        <end position="37"/>
    </location>
</feature>
<keyword evidence="8" id="KW-0807">Transducer</keyword>
<feature type="coiled-coil region" evidence="9">
    <location>
        <begin position="382"/>
        <end position="422"/>
    </location>
</feature>
<name>A0ABW4LXP3_9HYPH</name>
<dbReference type="EMBL" id="JBHUEQ010000002">
    <property type="protein sequence ID" value="MFD1743943.1"/>
    <property type="molecule type" value="Genomic_DNA"/>
</dbReference>
<keyword evidence="9" id="KW-0175">Coiled coil</keyword>
<dbReference type="Gene3D" id="6.10.340.10">
    <property type="match status" value="1"/>
</dbReference>
<feature type="transmembrane region" description="Helical" evidence="10">
    <location>
        <begin position="319"/>
        <end position="341"/>
    </location>
</feature>
<evidence type="ECO:0000256" key="3">
    <source>
        <dbReference type="ARBA" id="ARBA00022500"/>
    </source>
</evidence>
<keyword evidence="6 10" id="KW-0472">Membrane</keyword>
<keyword evidence="3" id="KW-0145">Chemotaxis</keyword>